<sequence length="133" mass="14991">MYQGLLAEQVFNQLYRCDPHLYTAGDFADFAPNPSEVRSTRFMHATVTAHGSNSPWKELFLLLKIYQLSAQDTTLLTPAQLCTAAGLIDTWLASQPASYTGNERTLDQQAALIHQQLKQDDPDRYHQLDLLPP</sequence>
<proteinExistence type="predicted"/>
<evidence type="ECO:0000313" key="2">
    <source>
        <dbReference type="Proteomes" id="UP000216113"/>
    </source>
</evidence>
<gene>
    <name evidence="1" type="ORF">CJF43_08960</name>
</gene>
<comment type="caution">
    <text evidence="1">The sequence shown here is derived from an EMBL/GenBank/DDBJ whole genome shotgun (WGS) entry which is preliminary data.</text>
</comment>
<reference evidence="1 2" key="1">
    <citation type="submission" date="2017-08" db="EMBL/GenBank/DDBJ databases">
        <title>Genomic and metabolic characterisation of spoilage-associated Pseudomonas species.</title>
        <authorList>
            <person name="Stanborough T."/>
            <person name="Fegan N."/>
            <person name="Powell S.M."/>
            <person name="Singh T."/>
            <person name="Tamplin M.L."/>
            <person name="Chandry P.S."/>
        </authorList>
    </citation>
    <scope>NUCLEOTIDE SEQUENCE [LARGE SCALE GENOMIC DNA]</scope>
    <source>
        <strain evidence="1 2">F1820</strain>
    </source>
</reference>
<dbReference type="EMBL" id="NQKL01000006">
    <property type="protein sequence ID" value="OZY41918.1"/>
    <property type="molecule type" value="Genomic_DNA"/>
</dbReference>
<name>A0A266LV15_PSEFR</name>
<organism evidence="1 2">
    <name type="scientific">Pseudomonas fragi</name>
    <dbReference type="NCBI Taxonomy" id="296"/>
    <lineage>
        <taxon>Bacteria</taxon>
        <taxon>Pseudomonadati</taxon>
        <taxon>Pseudomonadota</taxon>
        <taxon>Gammaproteobacteria</taxon>
        <taxon>Pseudomonadales</taxon>
        <taxon>Pseudomonadaceae</taxon>
        <taxon>Pseudomonas</taxon>
    </lineage>
</organism>
<dbReference type="Proteomes" id="UP000216113">
    <property type="component" value="Unassembled WGS sequence"/>
</dbReference>
<evidence type="ECO:0000313" key="1">
    <source>
        <dbReference type="EMBL" id="OZY41918.1"/>
    </source>
</evidence>
<protein>
    <submittedName>
        <fullName evidence="1">Uncharacterized protein</fullName>
    </submittedName>
</protein>
<accession>A0A266LV15</accession>
<dbReference type="AlphaFoldDB" id="A0A266LV15"/>